<protein>
    <submittedName>
        <fullName evidence="7">Threonine/homoserine/homoserine lactone efflux protein</fullName>
    </submittedName>
</protein>
<dbReference type="GO" id="GO:0005886">
    <property type="term" value="C:plasma membrane"/>
    <property type="evidence" value="ECO:0007669"/>
    <property type="project" value="UniProtKB-SubCell"/>
</dbReference>
<feature type="transmembrane region" description="Helical" evidence="6">
    <location>
        <begin position="149"/>
        <end position="175"/>
    </location>
</feature>
<evidence type="ECO:0000256" key="5">
    <source>
        <dbReference type="ARBA" id="ARBA00023136"/>
    </source>
</evidence>
<feature type="transmembrane region" description="Helical" evidence="6">
    <location>
        <begin position="117"/>
        <end position="137"/>
    </location>
</feature>
<feature type="transmembrane region" description="Helical" evidence="6">
    <location>
        <begin position="41"/>
        <end position="66"/>
    </location>
</feature>
<evidence type="ECO:0000313" key="8">
    <source>
        <dbReference type="Proteomes" id="UP000199337"/>
    </source>
</evidence>
<comment type="subcellular location">
    <subcellularLocation>
        <location evidence="1">Cell membrane</location>
        <topology evidence="1">Multi-pass membrane protein</topology>
    </subcellularLocation>
</comment>
<keyword evidence="8" id="KW-1185">Reference proteome</keyword>
<keyword evidence="4 6" id="KW-1133">Transmembrane helix</keyword>
<gene>
    <name evidence="7" type="ORF">SAMN05660649_01296</name>
</gene>
<evidence type="ECO:0000313" key="7">
    <source>
        <dbReference type="EMBL" id="SFG29176.1"/>
    </source>
</evidence>
<evidence type="ECO:0000256" key="6">
    <source>
        <dbReference type="SAM" id="Phobius"/>
    </source>
</evidence>
<evidence type="ECO:0000256" key="4">
    <source>
        <dbReference type="ARBA" id="ARBA00022989"/>
    </source>
</evidence>
<keyword evidence="3 6" id="KW-0812">Transmembrane</keyword>
<dbReference type="STRING" id="341036.SAMN05660649_01296"/>
<sequence length="209" mass="22768">MFGIEHYWFFLLSGIMLNITPGADTMYILGRSISQGKKAGIMSVLGISSGSLLHTLLASLGLSIILAKSIVAFNIVKYVGAAYLIYLGIKAILATSDKFDLDKAKTDNMLKIYLQGMITNLLNPKVALFFLAFLPQFVNTNSNYGPLPFLLLGLTFIATGTIWCFMLAICSALATKKFRDNSKQLTLLNRLAGILFIGLGLKLVSTKLS</sequence>
<name>A0A1I2QU68_9FIRM</name>
<keyword evidence="2" id="KW-1003">Cell membrane</keyword>
<dbReference type="AlphaFoldDB" id="A0A1I2QU68"/>
<feature type="transmembrane region" description="Helical" evidence="6">
    <location>
        <begin position="78"/>
        <end position="96"/>
    </location>
</feature>
<dbReference type="PIRSF" id="PIRSF006324">
    <property type="entry name" value="LeuE"/>
    <property type="match status" value="1"/>
</dbReference>
<evidence type="ECO:0000256" key="2">
    <source>
        <dbReference type="ARBA" id="ARBA00022475"/>
    </source>
</evidence>
<dbReference type="PANTHER" id="PTHR30086">
    <property type="entry name" value="ARGININE EXPORTER PROTEIN ARGO"/>
    <property type="match status" value="1"/>
</dbReference>
<dbReference type="Proteomes" id="UP000199337">
    <property type="component" value="Unassembled WGS sequence"/>
</dbReference>
<evidence type="ECO:0000256" key="3">
    <source>
        <dbReference type="ARBA" id="ARBA00022692"/>
    </source>
</evidence>
<reference evidence="8" key="1">
    <citation type="submission" date="2016-10" db="EMBL/GenBank/DDBJ databases">
        <authorList>
            <person name="Varghese N."/>
            <person name="Submissions S."/>
        </authorList>
    </citation>
    <scope>NUCLEOTIDE SEQUENCE [LARGE SCALE GENOMIC DNA]</scope>
    <source>
        <strain evidence="8">DSM 17038</strain>
    </source>
</reference>
<dbReference type="Pfam" id="PF01810">
    <property type="entry name" value="LysE"/>
    <property type="match status" value="1"/>
</dbReference>
<dbReference type="RefSeq" id="WP_092469828.1">
    <property type="nucleotide sequence ID" value="NZ_FOOX01000003.1"/>
</dbReference>
<dbReference type="InterPro" id="IPR001123">
    <property type="entry name" value="LeuE-type"/>
</dbReference>
<dbReference type="GO" id="GO:0015171">
    <property type="term" value="F:amino acid transmembrane transporter activity"/>
    <property type="evidence" value="ECO:0007669"/>
    <property type="project" value="TreeGrafter"/>
</dbReference>
<dbReference type="EMBL" id="FOOX01000003">
    <property type="protein sequence ID" value="SFG29176.1"/>
    <property type="molecule type" value="Genomic_DNA"/>
</dbReference>
<dbReference type="OrthoDB" id="9784202at2"/>
<proteinExistence type="predicted"/>
<evidence type="ECO:0000256" key="1">
    <source>
        <dbReference type="ARBA" id="ARBA00004651"/>
    </source>
</evidence>
<feature type="transmembrane region" description="Helical" evidence="6">
    <location>
        <begin position="6"/>
        <end position="29"/>
    </location>
</feature>
<feature type="transmembrane region" description="Helical" evidence="6">
    <location>
        <begin position="187"/>
        <end position="205"/>
    </location>
</feature>
<keyword evidence="5 6" id="KW-0472">Membrane</keyword>
<dbReference type="PANTHER" id="PTHR30086:SF20">
    <property type="entry name" value="ARGININE EXPORTER PROTEIN ARGO-RELATED"/>
    <property type="match status" value="1"/>
</dbReference>
<accession>A0A1I2QU68</accession>
<organism evidence="7 8">
    <name type="scientific">Desulfotruncus arcticus DSM 17038</name>
    <dbReference type="NCBI Taxonomy" id="1121424"/>
    <lineage>
        <taxon>Bacteria</taxon>
        <taxon>Bacillati</taxon>
        <taxon>Bacillota</taxon>
        <taxon>Clostridia</taxon>
        <taxon>Eubacteriales</taxon>
        <taxon>Desulfallaceae</taxon>
        <taxon>Desulfotruncus</taxon>
    </lineage>
</organism>